<dbReference type="Proteomes" id="UP000054695">
    <property type="component" value="Unassembled WGS sequence"/>
</dbReference>
<proteinExistence type="predicted"/>
<dbReference type="STRING" id="447.Lboz_2491"/>
<keyword evidence="4" id="KW-1185">Reference proteome</keyword>
<dbReference type="Pfam" id="PF20866">
    <property type="entry name" value="MdcG_N"/>
    <property type="match status" value="1"/>
</dbReference>
<dbReference type="Pfam" id="PF10620">
    <property type="entry name" value="MdcG"/>
    <property type="match status" value="1"/>
</dbReference>
<feature type="domain" description="Phosphoribosyl-dephospho-CoA transferase MdcG N-terminal" evidence="2">
    <location>
        <begin position="4"/>
        <end position="80"/>
    </location>
</feature>
<sequence>MSLQRHHLIYLQPDADFAVASIHENKKMIEEQVSLWLEKGLPCIYAKQLMHQETINLGLTLLHAGNKHRVGLQVAPSFVQKQKPLPQLLEMQDFFSSYYGIKKLDTFIKLLPISDIAVYGSFLFHYVSGYSFVDHASDLDLLISYQNYSLVDLSESIAALTKKLNRIIDGEVRFPCLGDIPIKELLHLSAKKLLCKSRDKVTLLSRAELYEHYPLL</sequence>
<dbReference type="GO" id="GO:0016740">
    <property type="term" value="F:transferase activity"/>
    <property type="evidence" value="ECO:0007669"/>
    <property type="project" value="UniProtKB-KW"/>
</dbReference>
<accession>A0A0W0RIN1</accession>
<dbReference type="OrthoDB" id="5498803at2"/>
<name>A0A0W0RIN1_LEGBO</name>
<feature type="domain" description="Phosphoribosyl-dephospho-CoA transferase MdcG C-terminal" evidence="1">
    <location>
        <begin position="115"/>
        <end position="206"/>
    </location>
</feature>
<protein>
    <submittedName>
        <fullName evidence="3">Nucleotidyltransferase</fullName>
    </submittedName>
</protein>
<dbReference type="InterPro" id="IPR049180">
    <property type="entry name" value="MdcG_C"/>
</dbReference>
<dbReference type="InterPro" id="IPR048903">
    <property type="entry name" value="MdcG_N"/>
</dbReference>
<dbReference type="AlphaFoldDB" id="A0A0W0RIN1"/>
<evidence type="ECO:0000259" key="1">
    <source>
        <dbReference type="Pfam" id="PF10620"/>
    </source>
</evidence>
<keyword evidence="3" id="KW-0808">Transferase</keyword>
<organism evidence="3 4">
    <name type="scientific">Legionella bozemanae</name>
    <name type="common">Fluoribacter bozemanae</name>
    <dbReference type="NCBI Taxonomy" id="447"/>
    <lineage>
        <taxon>Bacteria</taxon>
        <taxon>Pseudomonadati</taxon>
        <taxon>Pseudomonadota</taxon>
        <taxon>Gammaproteobacteria</taxon>
        <taxon>Legionellales</taxon>
        <taxon>Legionellaceae</taxon>
        <taxon>Legionella</taxon>
    </lineage>
</organism>
<evidence type="ECO:0000259" key="2">
    <source>
        <dbReference type="Pfam" id="PF20866"/>
    </source>
</evidence>
<reference evidence="3 4" key="1">
    <citation type="submission" date="2015-11" db="EMBL/GenBank/DDBJ databases">
        <title>Genomic analysis of 38 Legionella species identifies large and diverse effector repertoires.</title>
        <authorList>
            <person name="Burstein D."/>
            <person name="Amaro F."/>
            <person name="Zusman T."/>
            <person name="Lifshitz Z."/>
            <person name="Cohen O."/>
            <person name="Gilbert J.A."/>
            <person name="Pupko T."/>
            <person name="Shuman H.A."/>
            <person name="Segal G."/>
        </authorList>
    </citation>
    <scope>NUCLEOTIDE SEQUENCE [LARGE SCALE GENOMIC DNA]</scope>
    <source>
        <strain evidence="3 4">WIGA</strain>
    </source>
</reference>
<gene>
    <name evidence="3" type="ORF">Lboz_2491</name>
</gene>
<dbReference type="EMBL" id="LNXU01000032">
    <property type="protein sequence ID" value="KTC70914.1"/>
    <property type="molecule type" value="Genomic_DNA"/>
</dbReference>
<dbReference type="RefSeq" id="WP_058460099.1">
    <property type="nucleotide sequence ID" value="NZ_CAAAIY010000005.1"/>
</dbReference>
<dbReference type="PATRIC" id="fig|447.4.peg.2646"/>
<evidence type="ECO:0000313" key="3">
    <source>
        <dbReference type="EMBL" id="KTC70914.1"/>
    </source>
</evidence>
<evidence type="ECO:0000313" key="4">
    <source>
        <dbReference type="Proteomes" id="UP000054695"/>
    </source>
</evidence>
<comment type="caution">
    <text evidence="3">The sequence shown here is derived from an EMBL/GenBank/DDBJ whole genome shotgun (WGS) entry which is preliminary data.</text>
</comment>